<dbReference type="Proteomes" id="UP000001307">
    <property type="component" value="Unassembled WGS sequence"/>
</dbReference>
<name>E4XWP4_OIKDI</name>
<protein>
    <submittedName>
        <fullName evidence="2">Uncharacterized protein</fullName>
    </submittedName>
</protein>
<keyword evidence="3" id="KW-1185">Reference proteome</keyword>
<dbReference type="InParanoid" id="E4XWP4"/>
<reference evidence="2" key="1">
    <citation type="journal article" date="2010" name="Science">
        <title>Plasticity of animal genome architecture unmasked by rapid evolution of a pelagic tunicate.</title>
        <authorList>
            <person name="Denoeud F."/>
            <person name="Henriet S."/>
            <person name="Mungpakdee S."/>
            <person name="Aury J.M."/>
            <person name="Da Silva C."/>
            <person name="Brinkmann H."/>
            <person name="Mikhaleva J."/>
            <person name="Olsen L.C."/>
            <person name="Jubin C."/>
            <person name="Canestro C."/>
            <person name="Bouquet J.M."/>
            <person name="Danks G."/>
            <person name="Poulain J."/>
            <person name="Campsteijn C."/>
            <person name="Adamski M."/>
            <person name="Cross I."/>
            <person name="Yadetie F."/>
            <person name="Muffato M."/>
            <person name="Louis A."/>
            <person name="Butcher S."/>
            <person name="Tsagkogeorga G."/>
            <person name="Konrad A."/>
            <person name="Singh S."/>
            <person name="Jensen M.F."/>
            <person name="Cong E.H."/>
            <person name="Eikeseth-Otteraa H."/>
            <person name="Noel B."/>
            <person name="Anthouard V."/>
            <person name="Porcel B.M."/>
            <person name="Kachouri-Lafond R."/>
            <person name="Nishino A."/>
            <person name="Ugolini M."/>
            <person name="Chourrout P."/>
            <person name="Nishida H."/>
            <person name="Aasland R."/>
            <person name="Huzurbazar S."/>
            <person name="Westhof E."/>
            <person name="Delsuc F."/>
            <person name="Lehrach H."/>
            <person name="Reinhardt R."/>
            <person name="Weissenbach J."/>
            <person name="Roy S.W."/>
            <person name="Artiguenave F."/>
            <person name="Postlethwait J.H."/>
            <person name="Manak J.R."/>
            <person name="Thompson E.M."/>
            <person name="Jaillon O."/>
            <person name="Du Pasquier L."/>
            <person name="Boudinot P."/>
            <person name="Liberles D.A."/>
            <person name="Volff J.N."/>
            <person name="Philippe H."/>
            <person name="Lenhard B."/>
            <person name="Roest Crollius H."/>
            <person name="Wincker P."/>
            <person name="Chourrout D."/>
        </authorList>
    </citation>
    <scope>NUCLEOTIDE SEQUENCE [LARGE SCALE GENOMIC DNA]</scope>
</reference>
<dbReference type="EMBL" id="FN653249">
    <property type="protein sequence ID" value="CBY14099.1"/>
    <property type="molecule type" value="Genomic_DNA"/>
</dbReference>
<feature type="region of interest" description="Disordered" evidence="1">
    <location>
        <begin position="1"/>
        <end position="30"/>
    </location>
</feature>
<accession>E4XWP4</accession>
<evidence type="ECO:0000313" key="3">
    <source>
        <dbReference type="Proteomes" id="UP000001307"/>
    </source>
</evidence>
<evidence type="ECO:0000256" key="1">
    <source>
        <dbReference type="SAM" id="MobiDB-lite"/>
    </source>
</evidence>
<gene>
    <name evidence="2" type="ORF">GSOID_T00007067001</name>
</gene>
<evidence type="ECO:0000313" key="2">
    <source>
        <dbReference type="EMBL" id="CBY14099.1"/>
    </source>
</evidence>
<sequence length="284" mass="32694">MGWKRKVGKNKTSETSLSSKDGATSPALKLGGGAKGLLAALKAAKKNEEEQPKQKEEKITGTKMLFAMSANRDEDSQKVKVITKRDNRLEVHDDEINENDDTLRNSFMASINPQILNRRRGAVEKIRPLKTLKKRHLLQENHAEPIAKQDMKKDYTRANNPNDIMDERSRRLGRKKKEFIEKALKVSTFTEKIRVNFGAGDHDPESIYSIYEDSVFRHETRHFKAALRSDEFAAGPFMAYLSEQEEDDTAVFALDFWQDIERFREEFGCMHQSELELEMDNIIN</sequence>
<organism evidence="2">
    <name type="scientific">Oikopleura dioica</name>
    <name type="common">Tunicate</name>
    <dbReference type="NCBI Taxonomy" id="34765"/>
    <lineage>
        <taxon>Eukaryota</taxon>
        <taxon>Metazoa</taxon>
        <taxon>Chordata</taxon>
        <taxon>Tunicata</taxon>
        <taxon>Appendicularia</taxon>
        <taxon>Copelata</taxon>
        <taxon>Oikopleuridae</taxon>
        <taxon>Oikopleura</taxon>
    </lineage>
</organism>
<feature type="compositionally biased region" description="Polar residues" evidence="1">
    <location>
        <begin position="13"/>
        <end position="22"/>
    </location>
</feature>
<feature type="non-terminal residue" evidence="2">
    <location>
        <position position="284"/>
    </location>
</feature>
<proteinExistence type="predicted"/>
<dbReference type="AlphaFoldDB" id="E4XWP4"/>